<name>A0ABP9I2S5_9ACTN</name>
<dbReference type="PANTHER" id="PTHR42923">
    <property type="entry name" value="PROTOPORPHYRINOGEN OXIDASE"/>
    <property type="match status" value="1"/>
</dbReference>
<dbReference type="Gene3D" id="3.50.50.60">
    <property type="entry name" value="FAD/NAD(P)-binding domain"/>
    <property type="match status" value="1"/>
</dbReference>
<organism evidence="2 3">
    <name type="scientific">Yinghuangia aomiensis</name>
    <dbReference type="NCBI Taxonomy" id="676205"/>
    <lineage>
        <taxon>Bacteria</taxon>
        <taxon>Bacillati</taxon>
        <taxon>Actinomycetota</taxon>
        <taxon>Actinomycetes</taxon>
        <taxon>Kitasatosporales</taxon>
        <taxon>Streptomycetaceae</taxon>
        <taxon>Yinghuangia</taxon>
    </lineage>
</organism>
<dbReference type="PANTHER" id="PTHR42923:SF17">
    <property type="entry name" value="AMINE OXIDASE DOMAIN-CONTAINING PROTEIN"/>
    <property type="match status" value="1"/>
</dbReference>
<dbReference type="SUPFAM" id="SSF51905">
    <property type="entry name" value="FAD/NAD(P)-binding domain"/>
    <property type="match status" value="1"/>
</dbReference>
<dbReference type="Pfam" id="PF01593">
    <property type="entry name" value="Amino_oxidase"/>
    <property type="match status" value="1"/>
</dbReference>
<comment type="caution">
    <text evidence="2">The sequence shown here is derived from an EMBL/GenBank/DDBJ whole genome shotgun (WGS) entry which is preliminary data.</text>
</comment>
<dbReference type="Proteomes" id="UP001500466">
    <property type="component" value="Unassembled WGS sequence"/>
</dbReference>
<sequence length="424" mass="46212">MTETRQTSPRAAVVGAGVAGLTAAYVLRRTHQVTLFEADARLGGHAHTHDVADPAGPLRVDSGFIVHNARTYPTLLRLFRELGVETREAEMSMSVCCDECGLQYAGGQGPRGLFPVPGNAANGRYLRMLAEVPRFHRAARRFLAHDGDDLATVGEFLRDRRFDRYFVQHFAVPLIATVWSCAPGVALRYPAAYLFRFLDHHGMLSVGGSPTWRTVCGGSRDYVERIRKALPRCRVAAPVLAVRRHADGVDVTTADGGTESFDAVVIATHANQALAMLDDAGPDERRVLGAIGYSANCVVLHDDTSVLPAAHRARASWNHRMPSCAATADHVVVSYDLTRLQRLPTDRRYLVTLGTEARIDPASVIARTVYEHPTYTPESVAARRLLPRLSGPVTAFAGAYHGWGFHEDGCRSGLLAAESLGGRW</sequence>
<dbReference type="Gene3D" id="3.90.660.20">
    <property type="entry name" value="Protoporphyrinogen oxidase, mitochondrial, domain 2"/>
    <property type="match status" value="1"/>
</dbReference>
<dbReference type="InterPro" id="IPR036188">
    <property type="entry name" value="FAD/NAD-bd_sf"/>
</dbReference>
<dbReference type="EMBL" id="BAABHS010000029">
    <property type="protein sequence ID" value="GAA4985365.1"/>
    <property type="molecule type" value="Genomic_DNA"/>
</dbReference>
<evidence type="ECO:0000259" key="1">
    <source>
        <dbReference type="Pfam" id="PF01593"/>
    </source>
</evidence>
<protein>
    <submittedName>
        <fullName evidence="2">NAD(P)/FAD-dependent oxidoreductase</fullName>
    </submittedName>
</protein>
<dbReference type="InterPro" id="IPR050464">
    <property type="entry name" value="Zeta_carotene_desat/Oxidored"/>
</dbReference>
<proteinExistence type="predicted"/>
<dbReference type="Gene3D" id="1.10.3110.10">
    <property type="entry name" value="protoporphyrinogen ix oxidase, domain 3"/>
    <property type="match status" value="1"/>
</dbReference>
<dbReference type="InterPro" id="IPR002937">
    <property type="entry name" value="Amino_oxidase"/>
</dbReference>
<reference evidence="3" key="1">
    <citation type="journal article" date="2019" name="Int. J. Syst. Evol. Microbiol.">
        <title>The Global Catalogue of Microorganisms (GCM) 10K type strain sequencing project: providing services to taxonomists for standard genome sequencing and annotation.</title>
        <authorList>
            <consortium name="The Broad Institute Genomics Platform"/>
            <consortium name="The Broad Institute Genome Sequencing Center for Infectious Disease"/>
            <person name="Wu L."/>
            <person name="Ma J."/>
        </authorList>
    </citation>
    <scope>NUCLEOTIDE SEQUENCE [LARGE SCALE GENOMIC DNA]</scope>
    <source>
        <strain evidence="3">JCM 17986</strain>
    </source>
</reference>
<feature type="domain" description="Amine oxidase" evidence="1">
    <location>
        <begin position="18"/>
        <end position="299"/>
    </location>
</feature>
<evidence type="ECO:0000313" key="2">
    <source>
        <dbReference type="EMBL" id="GAA4985365.1"/>
    </source>
</evidence>
<dbReference type="RefSeq" id="WP_345679308.1">
    <property type="nucleotide sequence ID" value="NZ_BAABHS010000029.1"/>
</dbReference>
<evidence type="ECO:0000313" key="3">
    <source>
        <dbReference type="Proteomes" id="UP001500466"/>
    </source>
</evidence>
<accession>A0ABP9I2S5</accession>
<gene>
    <name evidence="2" type="ORF">GCM10023205_64630</name>
</gene>
<keyword evidence="3" id="KW-1185">Reference proteome</keyword>